<keyword evidence="5" id="KW-1185">Reference proteome</keyword>
<dbReference type="InterPro" id="IPR001623">
    <property type="entry name" value="DnaJ_domain"/>
</dbReference>
<feature type="region of interest" description="Disordered" evidence="1">
    <location>
        <begin position="60"/>
        <end position="84"/>
    </location>
</feature>
<feature type="compositionally biased region" description="Low complexity" evidence="1">
    <location>
        <begin position="233"/>
        <end position="251"/>
    </location>
</feature>
<dbReference type="InterPro" id="IPR053025">
    <property type="entry name" value="Mito_ATP_Synthase-Asso"/>
</dbReference>
<dbReference type="PANTHER" id="PTHR44873:SF1">
    <property type="entry name" value="DNAJ HOMOLOG SUBFAMILY C MEMBER 30, MITOCHONDRIAL"/>
    <property type="match status" value="1"/>
</dbReference>
<reference evidence="4" key="1">
    <citation type="submission" date="2023-06" db="EMBL/GenBank/DDBJ databases">
        <title>Survivors Of The Sea: Transcriptome response of Skeletonema marinoi to long-term dormancy.</title>
        <authorList>
            <person name="Pinder M.I.M."/>
            <person name="Kourtchenko O."/>
            <person name="Robertson E.K."/>
            <person name="Larsson T."/>
            <person name="Maumus F."/>
            <person name="Osuna-Cruz C.M."/>
            <person name="Vancaester E."/>
            <person name="Stenow R."/>
            <person name="Vandepoele K."/>
            <person name="Ploug H."/>
            <person name="Bruchert V."/>
            <person name="Godhe A."/>
            <person name="Topel M."/>
        </authorList>
    </citation>
    <scope>NUCLEOTIDE SEQUENCE</scope>
    <source>
        <strain evidence="4">R05AC</strain>
    </source>
</reference>
<evidence type="ECO:0000313" key="5">
    <source>
        <dbReference type="Proteomes" id="UP001224775"/>
    </source>
</evidence>
<evidence type="ECO:0000256" key="2">
    <source>
        <dbReference type="SAM" id="SignalP"/>
    </source>
</evidence>
<dbReference type="CDD" id="cd06257">
    <property type="entry name" value="DnaJ"/>
    <property type="match status" value="1"/>
</dbReference>
<evidence type="ECO:0000256" key="1">
    <source>
        <dbReference type="SAM" id="MobiDB-lite"/>
    </source>
</evidence>
<dbReference type="SMART" id="SM00271">
    <property type="entry name" value="DnaJ"/>
    <property type="match status" value="1"/>
</dbReference>
<keyword evidence="2" id="KW-0732">Signal</keyword>
<dbReference type="PANTHER" id="PTHR44873">
    <property type="entry name" value="DNAJ HOMOLOG SUBFAMILY C MEMBER 30, MITOCHONDRIAL"/>
    <property type="match status" value="1"/>
</dbReference>
<comment type="caution">
    <text evidence="4">The sequence shown here is derived from an EMBL/GenBank/DDBJ whole genome shotgun (WGS) entry which is preliminary data.</text>
</comment>
<dbReference type="InterPro" id="IPR036869">
    <property type="entry name" value="J_dom_sf"/>
</dbReference>
<evidence type="ECO:0000259" key="3">
    <source>
        <dbReference type="PROSITE" id="PS50076"/>
    </source>
</evidence>
<dbReference type="Proteomes" id="UP001224775">
    <property type="component" value="Unassembled WGS sequence"/>
</dbReference>
<dbReference type="SUPFAM" id="SSF46565">
    <property type="entry name" value="Chaperone J-domain"/>
    <property type="match status" value="1"/>
</dbReference>
<accession>A0AAD9DCN5</accession>
<evidence type="ECO:0000313" key="4">
    <source>
        <dbReference type="EMBL" id="KAK1742706.1"/>
    </source>
</evidence>
<dbReference type="Gene3D" id="1.10.287.110">
    <property type="entry name" value="DnaJ domain"/>
    <property type="match status" value="1"/>
</dbReference>
<protein>
    <recommendedName>
        <fullName evidence="3">J domain-containing protein</fullName>
    </recommendedName>
</protein>
<dbReference type="Pfam" id="PF00226">
    <property type="entry name" value="DnaJ"/>
    <property type="match status" value="1"/>
</dbReference>
<feature type="domain" description="J" evidence="3">
    <location>
        <begin position="256"/>
        <end position="332"/>
    </location>
</feature>
<dbReference type="EMBL" id="JATAAI010000010">
    <property type="protein sequence ID" value="KAK1742706.1"/>
    <property type="molecule type" value="Genomic_DNA"/>
</dbReference>
<gene>
    <name evidence="4" type="ORF">QTG54_006303</name>
</gene>
<feature type="compositionally biased region" description="Basic residues" evidence="1">
    <location>
        <begin position="68"/>
        <end position="82"/>
    </location>
</feature>
<feature type="chain" id="PRO_5042079608" description="J domain-containing protein" evidence="2">
    <location>
        <begin position="31"/>
        <end position="384"/>
    </location>
</feature>
<proteinExistence type="predicted"/>
<organism evidence="4 5">
    <name type="scientific">Skeletonema marinoi</name>
    <dbReference type="NCBI Taxonomy" id="267567"/>
    <lineage>
        <taxon>Eukaryota</taxon>
        <taxon>Sar</taxon>
        <taxon>Stramenopiles</taxon>
        <taxon>Ochrophyta</taxon>
        <taxon>Bacillariophyta</taxon>
        <taxon>Coscinodiscophyceae</taxon>
        <taxon>Thalassiosirophycidae</taxon>
        <taxon>Thalassiosirales</taxon>
        <taxon>Skeletonemataceae</taxon>
        <taxon>Skeletonema</taxon>
        <taxon>Skeletonema marinoi-dohrnii complex</taxon>
    </lineage>
</organism>
<dbReference type="AlphaFoldDB" id="A0AAD9DCN5"/>
<sequence length="384" mass="41550">MSFSIAMGNTLLLAFFSSTLLLQNVITVHSFTTTPTKSCRASMPIIPSAAATTTTLAAGGGMGMATKPKGKKKGGKKDKKKSTSQPFDVSAALIKNEKLYEELMAENTKALMNDDDYGDIDLTTEYIIAARAKPDGSSPSSTFVGASDWVPVAQLCIVRSISQDDNKDDDHESVMESTLTAAVSYFCREINYLGCLSAPSAFKSLPRNNVEYGIEPIESFMKHVYEDVIEGKNSNNGSSNGSSSSSSSSNGMSKAQAREILELDAGITDTAMIKTAYKKQSFKYHPDRISEEDREALSERFYDIKQAYETLNSGVRNKVVNGSQHSWYASLGGRDRNNFLGPISLLSMEKAGALCNKAFKSAVVGIDPDLTMAFVARNQSAARL</sequence>
<feature type="signal peptide" evidence="2">
    <location>
        <begin position="1"/>
        <end position="30"/>
    </location>
</feature>
<feature type="region of interest" description="Disordered" evidence="1">
    <location>
        <begin position="231"/>
        <end position="255"/>
    </location>
</feature>
<name>A0AAD9DCN5_9STRA</name>
<dbReference type="PROSITE" id="PS50076">
    <property type="entry name" value="DNAJ_2"/>
    <property type="match status" value="1"/>
</dbReference>